<dbReference type="GO" id="GO:0009253">
    <property type="term" value="P:peptidoglycan catabolic process"/>
    <property type="evidence" value="ECO:0007669"/>
    <property type="project" value="InterPro"/>
</dbReference>
<proteinExistence type="predicted"/>
<dbReference type="GO" id="GO:0008745">
    <property type="term" value="F:N-acetylmuramoyl-L-alanine amidase activity"/>
    <property type="evidence" value="ECO:0007669"/>
    <property type="project" value="InterPro"/>
</dbReference>
<dbReference type="Proteomes" id="UP000824099">
    <property type="component" value="Unassembled WGS sequence"/>
</dbReference>
<accession>A0A9D1SKV0</accession>
<organism evidence="1 2">
    <name type="scientific">Candidatus Avacidaminococcus intestinavium</name>
    <dbReference type="NCBI Taxonomy" id="2840684"/>
    <lineage>
        <taxon>Bacteria</taxon>
        <taxon>Bacillati</taxon>
        <taxon>Bacillota</taxon>
        <taxon>Negativicutes</taxon>
        <taxon>Acidaminococcales</taxon>
        <taxon>Acidaminococcaceae</taxon>
        <taxon>Acidaminococcaceae incertae sedis</taxon>
        <taxon>Candidatus Avacidaminococcus</taxon>
    </lineage>
</organism>
<reference evidence="1" key="1">
    <citation type="submission" date="2020-10" db="EMBL/GenBank/DDBJ databases">
        <authorList>
            <person name="Gilroy R."/>
        </authorList>
    </citation>
    <scope>NUCLEOTIDE SEQUENCE</scope>
    <source>
        <strain evidence="1">CHK160-1198</strain>
    </source>
</reference>
<name>A0A9D1SKV0_9FIRM</name>
<dbReference type="InterPro" id="IPR036505">
    <property type="entry name" value="Amidase/PGRP_sf"/>
</dbReference>
<gene>
    <name evidence="1" type="ORF">IAB06_02675</name>
</gene>
<reference evidence="1" key="2">
    <citation type="journal article" date="2021" name="PeerJ">
        <title>Extensive microbial diversity within the chicken gut microbiome revealed by metagenomics and culture.</title>
        <authorList>
            <person name="Gilroy R."/>
            <person name="Ravi A."/>
            <person name="Getino M."/>
            <person name="Pursley I."/>
            <person name="Horton D.L."/>
            <person name="Alikhan N.F."/>
            <person name="Baker D."/>
            <person name="Gharbi K."/>
            <person name="Hall N."/>
            <person name="Watson M."/>
            <person name="Adriaenssens E.M."/>
            <person name="Foster-Nyarko E."/>
            <person name="Jarju S."/>
            <person name="Secka A."/>
            <person name="Antonio M."/>
            <person name="Oren A."/>
            <person name="Chaudhuri R.R."/>
            <person name="La Ragione R."/>
            <person name="Hildebrand F."/>
            <person name="Pallen M.J."/>
        </authorList>
    </citation>
    <scope>NUCLEOTIDE SEQUENCE</scope>
    <source>
        <strain evidence="1">CHK160-1198</strain>
    </source>
</reference>
<protein>
    <submittedName>
        <fullName evidence="1">N-acetylmuramoyl-L-alanine amidase</fullName>
    </submittedName>
</protein>
<evidence type="ECO:0000313" key="1">
    <source>
        <dbReference type="EMBL" id="HIU63936.1"/>
    </source>
</evidence>
<evidence type="ECO:0000313" key="2">
    <source>
        <dbReference type="Proteomes" id="UP000824099"/>
    </source>
</evidence>
<dbReference type="SUPFAM" id="SSF55846">
    <property type="entry name" value="N-acetylmuramoyl-L-alanine amidase-like"/>
    <property type="match status" value="1"/>
</dbReference>
<sequence length="184" mass="20642">MRKIELQELAQLAKSAKGGIDRIYLHWTAGHYNTLCLDYHLNITGDGDLYLSTPDLRTVLAHTWMRNTGALGLALCCCADAKIYPDGSFNLGTEAPTCWQIEVCARTIALLCDVLEVAIDREHVLTHAEIGDIDGYGPAFLGTHQFEKWDLWYLRDYDEAWRSGGDVLRGKANWYLGTPQPLVI</sequence>
<dbReference type="EMBL" id="DVNI01000039">
    <property type="protein sequence ID" value="HIU63936.1"/>
    <property type="molecule type" value="Genomic_DNA"/>
</dbReference>
<comment type="caution">
    <text evidence="1">The sequence shown here is derived from an EMBL/GenBank/DDBJ whole genome shotgun (WGS) entry which is preliminary data.</text>
</comment>
<dbReference type="Gene3D" id="3.40.80.10">
    <property type="entry name" value="Peptidoglycan recognition protein-like"/>
    <property type="match status" value="1"/>
</dbReference>
<dbReference type="AlphaFoldDB" id="A0A9D1SKV0"/>